<protein>
    <submittedName>
        <fullName evidence="2">Predicted protein</fullName>
    </submittedName>
</protein>
<reference evidence="2" key="1">
    <citation type="journal article" date="2011" name="Plant Physiol.">
        <title>Comprehensive sequence analysis of 24,783 barley full-length cDNAs derived from 12 clone libraries.</title>
        <authorList>
            <person name="Matsumoto T."/>
            <person name="Tanaka T."/>
            <person name="Sakai H."/>
            <person name="Amano N."/>
            <person name="Kanamori H."/>
            <person name="Kurita K."/>
            <person name="Kikuta A."/>
            <person name="Kamiya K."/>
            <person name="Yamamoto M."/>
            <person name="Ikawa H."/>
            <person name="Fujii N."/>
            <person name="Hori K."/>
            <person name="Itoh T."/>
            <person name="Sato K."/>
        </authorList>
    </citation>
    <scope>NUCLEOTIDE SEQUENCE</scope>
    <source>
        <tissue evidence="2">Leaf</tissue>
    </source>
</reference>
<feature type="compositionally biased region" description="Low complexity" evidence="1">
    <location>
        <begin position="53"/>
        <end position="62"/>
    </location>
</feature>
<proteinExistence type="evidence at transcript level"/>
<feature type="compositionally biased region" description="Basic residues" evidence="1">
    <location>
        <begin position="71"/>
        <end position="81"/>
    </location>
</feature>
<organism evidence="2">
    <name type="scientific">Hordeum vulgare subsp. vulgare</name>
    <name type="common">Domesticated barley</name>
    <dbReference type="NCBI Taxonomy" id="112509"/>
    <lineage>
        <taxon>Eukaryota</taxon>
        <taxon>Viridiplantae</taxon>
        <taxon>Streptophyta</taxon>
        <taxon>Embryophyta</taxon>
        <taxon>Tracheophyta</taxon>
        <taxon>Spermatophyta</taxon>
        <taxon>Magnoliopsida</taxon>
        <taxon>Liliopsida</taxon>
        <taxon>Poales</taxon>
        <taxon>Poaceae</taxon>
        <taxon>BOP clade</taxon>
        <taxon>Pooideae</taxon>
        <taxon>Triticodae</taxon>
        <taxon>Triticeae</taxon>
        <taxon>Hordeinae</taxon>
        <taxon>Hordeum</taxon>
    </lineage>
</organism>
<sequence>MEPRGPATGSPGPQEYTPPQPVHSSTPFPQIPPESSTTDGHRQHRRPCTASQAGRATAGRNARAARDLAMHRSRRPSRRRAPASAVLCRGGAARRGEAPTVGLSGLN</sequence>
<evidence type="ECO:0000313" key="2">
    <source>
        <dbReference type="EMBL" id="BAJ86790.1"/>
    </source>
</evidence>
<dbReference type="EMBL" id="AK355571">
    <property type="protein sequence ID" value="BAJ86790.1"/>
    <property type="molecule type" value="mRNA"/>
</dbReference>
<accession>F2CVB9</accession>
<dbReference type="AlphaFoldDB" id="F2CVB9"/>
<evidence type="ECO:0000256" key="1">
    <source>
        <dbReference type="SAM" id="MobiDB-lite"/>
    </source>
</evidence>
<name>F2CVB9_HORVV</name>
<feature type="compositionally biased region" description="Polar residues" evidence="1">
    <location>
        <begin position="22"/>
        <end position="38"/>
    </location>
</feature>
<feature type="region of interest" description="Disordered" evidence="1">
    <location>
        <begin position="1"/>
        <end position="107"/>
    </location>
</feature>